<feature type="region of interest" description="Disordered" evidence="1">
    <location>
        <begin position="48"/>
        <end position="93"/>
    </location>
</feature>
<reference evidence="2 4" key="1">
    <citation type="journal article" date="2020" name="Stud. Mycol.">
        <title>101 Dothideomycetes genomes: a test case for predicting lifestyles and emergence of pathogens.</title>
        <authorList>
            <person name="Haridas S."/>
            <person name="Albert R."/>
            <person name="Binder M."/>
            <person name="Bloem J."/>
            <person name="Labutti K."/>
            <person name="Salamov A."/>
            <person name="Andreopoulos B."/>
            <person name="Baker S."/>
            <person name="Barry K."/>
            <person name="Bills G."/>
            <person name="Bluhm B."/>
            <person name="Cannon C."/>
            <person name="Castanera R."/>
            <person name="Culley D."/>
            <person name="Daum C."/>
            <person name="Ezra D."/>
            <person name="Gonzalez J."/>
            <person name="Henrissat B."/>
            <person name="Kuo A."/>
            <person name="Liang C."/>
            <person name="Lipzen A."/>
            <person name="Lutzoni F."/>
            <person name="Magnuson J."/>
            <person name="Mondo S."/>
            <person name="Nolan M."/>
            <person name="Ohm R."/>
            <person name="Pangilinan J."/>
            <person name="Park H.-J."/>
            <person name="Ramirez L."/>
            <person name="Alfaro M."/>
            <person name="Sun H."/>
            <person name="Tritt A."/>
            <person name="Yoshinaga Y."/>
            <person name="Zwiers L.-H."/>
            <person name="Turgeon B."/>
            <person name="Goodwin S."/>
            <person name="Spatafora J."/>
            <person name="Crous P."/>
            <person name="Grigoriev I."/>
        </authorList>
    </citation>
    <scope>NUCLEOTIDE SEQUENCE</scope>
    <source>
        <strain evidence="2 4">CBS 304.34</strain>
    </source>
</reference>
<reference evidence="4" key="2">
    <citation type="submission" date="2020-04" db="EMBL/GenBank/DDBJ databases">
        <authorList>
            <consortium name="NCBI Genome Project"/>
        </authorList>
    </citation>
    <scope>NUCLEOTIDE SEQUENCE</scope>
    <source>
        <strain evidence="4">CBS 304.34</strain>
    </source>
</reference>
<feature type="region of interest" description="Disordered" evidence="1">
    <location>
        <begin position="246"/>
        <end position="275"/>
    </location>
</feature>
<reference evidence="4" key="3">
    <citation type="submission" date="2025-04" db="UniProtKB">
        <authorList>
            <consortium name="RefSeq"/>
        </authorList>
    </citation>
    <scope>IDENTIFICATION</scope>
    <source>
        <strain evidence="4">CBS 304.34</strain>
    </source>
</reference>
<evidence type="ECO:0000313" key="4">
    <source>
        <dbReference type="RefSeq" id="XP_033582965.1"/>
    </source>
</evidence>
<feature type="region of interest" description="Disordered" evidence="1">
    <location>
        <begin position="1"/>
        <end position="20"/>
    </location>
</feature>
<keyword evidence="3" id="KW-1185">Reference proteome</keyword>
<evidence type="ECO:0000256" key="1">
    <source>
        <dbReference type="SAM" id="MobiDB-lite"/>
    </source>
</evidence>
<proteinExistence type="predicted"/>
<protein>
    <submittedName>
        <fullName evidence="2 4">Uncharacterized protein</fullName>
    </submittedName>
</protein>
<dbReference type="PANTHER" id="PTHR34213:SF2">
    <property type="entry name" value="NUCLEAR TRANSPORT FACTOR 2 (NTF2) FAMILY PROTEIN"/>
    <property type="match status" value="1"/>
</dbReference>
<gene>
    <name evidence="2 4" type="ORF">BDZ99DRAFT_432883</name>
</gene>
<name>A0A6A6Z4C9_9PEZI</name>
<dbReference type="AlphaFoldDB" id="A0A6A6Z4C9"/>
<dbReference type="GeneID" id="54458254"/>
<organism evidence="2">
    <name type="scientific">Mytilinidion resinicola</name>
    <dbReference type="NCBI Taxonomy" id="574789"/>
    <lineage>
        <taxon>Eukaryota</taxon>
        <taxon>Fungi</taxon>
        <taxon>Dikarya</taxon>
        <taxon>Ascomycota</taxon>
        <taxon>Pezizomycotina</taxon>
        <taxon>Dothideomycetes</taxon>
        <taxon>Pleosporomycetidae</taxon>
        <taxon>Mytilinidiales</taxon>
        <taxon>Mytilinidiaceae</taxon>
        <taxon>Mytilinidion</taxon>
    </lineage>
</organism>
<feature type="compositionally biased region" description="Polar residues" evidence="1">
    <location>
        <begin position="48"/>
        <end position="66"/>
    </location>
</feature>
<dbReference type="EMBL" id="MU003693">
    <property type="protein sequence ID" value="KAF2816001.1"/>
    <property type="molecule type" value="Genomic_DNA"/>
</dbReference>
<evidence type="ECO:0000313" key="3">
    <source>
        <dbReference type="Proteomes" id="UP000504636"/>
    </source>
</evidence>
<dbReference type="Proteomes" id="UP000504636">
    <property type="component" value="Unplaced"/>
</dbReference>
<evidence type="ECO:0000313" key="2">
    <source>
        <dbReference type="EMBL" id="KAF2816001.1"/>
    </source>
</evidence>
<dbReference type="RefSeq" id="XP_033582965.1">
    <property type="nucleotide sequence ID" value="XM_033717361.1"/>
</dbReference>
<accession>A0A6A6Z4C9</accession>
<dbReference type="PANTHER" id="PTHR34213">
    <property type="entry name" value="NUCLEAR TRANSPORT FACTOR 2 (NTF2) FAMILY PROTEIN"/>
    <property type="match status" value="1"/>
</dbReference>
<dbReference type="OrthoDB" id="2400485at2759"/>
<sequence length="275" mass="31454">MDPTSSAGSNPKPMNIPTHSHLLTHNLSHYLTKSALVHPQRNFTQQLNAAEQRAAMSSTFPTTSSKPGEHFEPRQTATSEDYTPDPSKSLPLNPQRQRLVDDIIALYSCEPTIERVQRYTPDCVYDDQFVYANDRYKMAGQWFALPKLFKDSTNHGYQVIRSDNEMIQFKNQQSWTFKIIPKTAMITGLVSLSLDPDTVDKEFMQIKYHKDQANDKDYSHEGLGFSFKKWQADQVAKHMDSPEVEQFAADKSANKEHVRKYGSRTADAPKQDFTN</sequence>